<dbReference type="InterPro" id="IPR002209">
    <property type="entry name" value="Fibroblast_GF_fam"/>
</dbReference>
<dbReference type="EMBL" id="AZIM01001503">
    <property type="protein sequence ID" value="ETE66691.1"/>
    <property type="molecule type" value="Genomic_DNA"/>
</dbReference>
<reference evidence="3 4" key="1">
    <citation type="journal article" date="2013" name="Proc. Natl. Acad. Sci. U.S.A.">
        <title>The king cobra genome reveals dynamic gene evolution and adaptation in the snake venom system.</title>
        <authorList>
            <person name="Vonk F.J."/>
            <person name="Casewell N.R."/>
            <person name="Henkel C.V."/>
            <person name="Heimberg A.M."/>
            <person name="Jansen H.J."/>
            <person name="McCleary R.J."/>
            <person name="Kerkkamp H.M."/>
            <person name="Vos R.A."/>
            <person name="Guerreiro I."/>
            <person name="Calvete J.J."/>
            <person name="Wuster W."/>
            <person name="Woods A.E."/>
            <person name="Logan J.M."/>
            <person name="Harrison R.A."/>
            <person name="Castoe T.A."/>
            <person name="de Koning A.P."/>
            <person name="Pollock D.D."/>
            <person name="Yandell M."/>
            <person name="Calderon D."/>
            <person name="Renjifo C."/>
            <person name="Currier R.B."/>
            <person name="Salgado D."/>
            <person name="Pla D."/>
            <person name="Sanz L."/>
            <person name="Hyder A.S."/>
            <person name="Ribeiro J.M."/>
            <person name="Arntzen J.W."/>
            <person name="van den Thillart G.E."/>
            <person name="Boetzer M."/>
            <person name="Pirovano W."/>
            <person name="Dirks R.P."/>
            <person name="Spaink H.P."/>
            <person name="Duboule D."/>
            <person name="McGlinn E."/>
            <person name="Kini R.M."/>
            <person name="Richardson M.K."/>
        </authorList>
    </citation>
    <scope>NUCLEOTIDE SEQUENCE</scope>
    <source>
        <tissue evidence="3">Blood</tissue>
    </source>
</reference>
<keyword evidence="4" id="KW-1185">Reference proteome</keyword>
<feature type="chain" id="PRO_5004771100" evidence="2">
    <location>
        <begin position="33"/>
        <end position="191"/>
    </location>
</feature>
<evidence type="ECO:0000256" key="1">
    <source>
        <dbReference type="ARBA" id="ARBA00007936"/>
    </source>
</evidence>
<evidence type="ECO:0000313" key="4">
    <source>
        <dbReference type="Proteomes" id="UP000018936"/>
    </source>
</evidence>
<dbReference type="PANTHER" id="PTHR11486">
    <property type="entry name" value="FIBROBLAST GROWTH FACTOR"/>
    <property type="match status" value="1"/>
</dbReference>
<protein>
    <submittedName>
        <fullName evidence="3">Fibroblast growth factor 19</fullName>
    </submittedName>
</protein>
<keyword evidence="2" id="KW-0732">Signal</keyword>
<comment type="similarity">
    <text evidence="1">Belongs to the heparin-binding growth factors family.</text>
</comment>
<sequence>MLSVSVLLQRSGYFLLPLNLLFWAALVPKTGASPVPNSNPLYQFDGQVRLRHLYTANERIHLHLEIFSDGTVRGSKYPNAFNLIQVISSLLQLLYSEEACNFREMVLRDGYNVYYSEAYNLPVSLSMVENLTQSHQLPPFSQFLPLINKIPLEPMIMDYEYVQQIHDIESDDPFNIMGQNQDVRSPSFAFR</sequence>
<dbReference type="SUPFAM" id="SSF50353">
    <property type="entry name" value="Cytokine"/>
    <property type="match status" value="1"/>
</dbReference>
<feature type="non-terminal residue" evidence="3">
    <location>
        <position position="1"/>
    </location>
</feature>
<dbReference type="SMART" id="SM00442">
    <property type="entry name" value="FGF"/>
    <property type="match status" value="1"/>
</dbReference>
<dbReference type="Gene3D" id="2.80.10.50">
    <property type="match status" value="2"/>
</dbReference>
<comment type="caution">
    <text evidence="3">The sequence shown here is derived from an EMBL/GenBank/DDBJ whole genome shotgun (WGS) entry which is preliminary data.</text>
</comment>
<organism evidence="3 4">
    <name type="scientific">Ophiophagus hannah</name>
    <name type="common">King cobra</name>
    <name type="synonym">Naja hannah</name>
    <dbReference type="NCBI Taxonomy" id="8665"/>
    <lineage>
        <taxon>Eukaryota</taxon>
        <taxon>Metazoa</taxon>
        <taxon>Chordata</taxon>
        <taxon>Craniata</taxon>
        <taxon>Vertebrata</taxon>
        <taxon>Euteleostomi</taxon>
        <taxon>Lepidosauria</taxon>
        <taxon>Squamata</taxon>
        <taxon>Bifurcata</taxon>
        <taxon>Unidentata</taxon>
        <taxon>Episquamata</taxon>
        <taxon>Toxicofera</taxon>
        <taxon>Serpentes</taxon>
        <taxon>Colubroidea</taxon>
        <taxon>Elapidae</taxon>
        <taxon>Elapinae</taxon>
        <taxon>Ophiophagus</taxon>
    </lineage>
</organism>
<proteinExistence type="inferred from homology"/>
<dbReference type="AlphaFoldDB" id="V8NXL2"/>
<dbReference type="Proteomes" id="UP000018936">
    <property type="component" value="Unassembled WGS sequence"/>
</dbReference>
<dbReference type="InterPro" id="IPR008996">
    <property type="entry name" value="IL1/FGF"/>
</dbReference>
<feature type="signal peptide" evidence="2">
    <location>
        <begin position="1"/>
        <end position="32"/>
    </location>
</feature>
<dbReference type="OrthoDB" id="5987799at2759"/>
<name>V8NXL2_OPHHA</name>
<dbReference type="GO" id="GO:0008083">
    <property type="term" value="F:growth factor activity"/>
    <property type="evidence" value="ECO:0007669"/>
    <property type="project" value="InterPro"/>
</dbReference>
<evidence type="ECO:0000256" key="2">
    <source>
        <dbReference type="SAM" id="SignalP"/>
    </source>
</evidence>
<accession>V8NXL2</accession>
<gene>
    <name evidence="3" type="primary">FGF19</name>
    <name evidence="3" type="ORF">L345_07519</name>
</gene>
<evidence type="ECO:0000313" key="3">
    <source>
        <dbReference type="EMBL" id="ETE66691.1"/>
    </source>
</evidence>